<dbReference type="RefSeq" id="XP_009524955.1">
    <property type="nucleotide sequence ID" value="XM_009526660.1"/>
</dbReference>
<accession>G4Z444</accession>
<organism evidence="1 2">
    <name type="scientific">Phytophthora sojae (strain P6497)</name>
    <name type="common">Soybean stem and root rot agent</name>
    <name type="synonym">Phytophthora megasperma f. sp. glycines</name>
    <dbReference type="NCBI Taxonomy" id="1094619"/>
    <lineage>
        <taxon>Eukaryota</taxon>
        <taxon>Sar</taxon>
        <taxon>Stramenopiles</taxon>
        <taxon>Oomycota</taxon>
        <taxon>Peronosporomycetes</taxon>
        <taxon>Peronosporales</taxon>
        <taxon>Peronosporaceae</taxon>
        <taxon>Phytophthora</taxon>
    </lineage>
</organism>
<dbReference type="GeneID" id="20656457"/>
<name>G4Z444_PHYSP</name>
<keyword evidence="2" id="KW-1185">Reference proteome</keyword>
<reference evidence="1 2" key="1">
    <citation type="journal article" date="2006" name="Science">
        <title>Phytophthora genome sequences uncover evolutionary origins and mechanisms of pathogenesis.</title>
        <authorList>
            <person name="Tyler B.M."/>
            <person name="Tripathy S."/>
            <person name="Zhang X."/>
            <person name="Dehal P."/>
            <person name="Jiang R.H."/>
            <person name="Aerts A."/>
            <person name="Arredondo F.D."/>
            <person name="Baxter L."/>
            <person name="Bensasson D."/>
            <person name="Beynon J.L."/>
            <person name="Chapman J."/>
            <person name="Damasceno C.M."/>
            <person name="Dorrance A.E."/>
            <person name="Dou D."/>
            <person name="Dickerman A.W."/>
            <person name="Dubchak I.L."/>
            <person name="Garbelotto M."/>
            <person name="Gijzen M."/>
            <person name="Gordon S.G."/>
            <person name="Govers F."/>
            <person name="Grunwald N.J."/>
            <person name="Huang W."/>
            <person name="Ivors K.L."/>
            <person name="Jones R.W."/>
            <person name="Kamoun S."/>
            <person name="Krampis K."/>
            <person name="Lamour K.H."/>
            <person name="Lee M.K."/>
            <person name="McDonald W.H."/>
            <person name="Medina M."/>
            <person name="Meijer H.J."/>
            <person name="Nordberg E.K."/>
            <person name="Maclean D.J."/>
            <person name="Ospina-Giraldo M.D."/>
            <person name="Morris P.F."/>
            <person name="Phuntumart V."/>
            <person name="Putnam N.H."/>
            <person name="Rash S."/>
            <person name="Rose J.K."/>
            <person name="Sakihama Y."/>
            <person name="Salamov A.A."/>
            <person name="Savidor A."/>
            <person name="Scheuring C.F."/>
            <person name="Smith B.M."/>
            <person name="Sobral B.W."/>
            <person name="Terry A."/>
            <person name="Torto-Alalibo T.A."/>
            <person name="Win J."/>
            <person name="Xu Z."/>
            <person name="Zhang H."/>
            <person name="Grigoriev I.V."/>
            <person name="Rokhsar D.S."/>
            <person name="Boore J.L."/>
        </authorList>
    </citation>
    <scope>NUCLEOTIDE SEQUENCE [LARGE SCALE GENOMIC DNA]</scope>
    <source>
        <strain evidence="1 2">P6497</strain>
    </source>
</reference>
<sequence length="65" mass="6996">RLLPKQGSTPLCLKHLSKAGCTGNGKPGMCLSSQRVHFRPATLPAEVKEFITKRFGGLAPEYASL</sequence>
<gene>
    <name evidence="1" type="ORF">PHYSODRAFT_489665</name>
</gene>
<evidence type="ECO:0000313" key="1">
    <source>
        <dbReference type="EMBL" id="EGZ22238.1"/>
    </source>
</evidence>
<protein>
    <submittedName>
        <fullName evidence="1">Uncharacterized protein</fullName>
    </submittedName>
</protein>
<feature type="non-terminal residue" evidence="1">
    <location>
        <position position="1"/>
    </location>
</feature>
<dbReference type="KEGG" id="psoj:PHYSODRAFT_489665"/>
<dbReference type="SMR" id="G4Z444"/>
<dbReference type="EMBL" id="JH159153">
    <property type="protein sequence ID" value="EGZ22238.1"/>
    <property type="molecule type" value="Genomic_DNA"/>
</dbReference>
<evidence type="ECO:0000313" key="2">
    <source>
        <dbReference type="Proteomes" id="UP000002640"/>
    </source>
</evidence>
<dbReference type="Proteomes" id="UP000002640">
    <property type="component" value="Unassembled WGS sequence"/>
</dbReference>
<dbReference type="AlphaFoldDB" id="G4Z444"/>
<dbReference type="InParanoid" id="G4Z444"/>
<proteinExistence type="predicted"/>